<dbReference type="PROSITE" id="PS51099">
    <property type="entry name" value="PTS_EIIB_TYPE_2"/>
    <property type="match status" value="1"/>
</dbReference>
<comment type="caution">
    <text evidence="4">The sequence shown here is derived from an EMBL/GenBank/DDBJ whole genome shotgun (WGS) entry which is preliminary data.</text>
</comment>
<organism evidence="4 5">
    <name type="scientific">Vibrio ishigakensis</name>
    <dbReference type="NCBI Taxonomy" id="1481914"/>
    <lineage>
        <taxon>Bacteria</taxon>
        <taxon>Pseudomonadati</taxon>
        <taxon>Pseudomonadota</taxon>
        <taxon>Gammaproteobacteria</taxon>
        <taxon>Vibrionales</taxon>
        <taxon>Vibrionaceae</taxon>
        <taxon>Vibrio</taxon>
    </lineage>
</organism>
<name>A0A0B8P8T0_9VIBR</name>
<dbReference type="SUPFAM" id="SSF52794">
    <property type="entry name" value="PTS system IIB component-like"/>
    <property type="match status" value="1"/>
</dbReference>
<dbReference type="InterPro" id="IPR003501">
    <property type="entry name" value="PTS_EIIB_2/3"/>
</dbReference>
<evidence type="ECO:0000259" key="3">
    <source>
        <dbReference type="PROSITE" id="PS51099"/>
    </source>
</evidence>
<accession>A0A0B8P8T0</accession>
<keyword evidence="1" id="KW-0808">Transferase</keyword>
<dbReference type="EMBL" id="BBSA01000002">
    <property type="protein sequence ID" value="GAM60947.1"/>
    <property type="molecule type" value="Genomic_DNA"/>
</dbReference>
<proteinExistence type="predicted"/>
<dbReference type="InterPro" id="IPR036095">
    <property type="entry name" value="PTS_EIIB-like_sf"/>
</dbReference>
<gene>
    <name evidence="4" type="ORF">JCM19232_3889</name>
</gene>
<keyword evidence="2" id="KW-0598">Phosphotransferase system</keyword>
<evidence type="ECO:0000256" key="2">
    <source>
        <dbReference type="ARBA" id="ARBA00022683"/>
    </source>
</evidence>
<feature type="domain" description="PTS EIIB type-2" evidence="3">
    <location>
        <begin position="1"/>
        <end position="89"/>
    </location>
</feature>
<reference evidence="4 5" key="1">
    <citation type="submission" date="2015-01" db="EMBL/GenBank/DDBJ databases">
        <title>Vibrio sp. C5 JCM 19232 whole genome shotgun sequence.</title>
        <authorList>
            <person name="Sawabe T."/>
            <person name="Meirelles P."/>
            <person name="Feng G."/>
            <person name="Sayaka M."/>
            <person name="Hattori M."/>
            <person name="Ohkuma M."/>
        </authorList>
    </citation>
    <scope>NUCLEOTIDE SEQUENCE [LARGE SCALE GENOMIC DNA]</scope>
    <source>
        <strain evidence="4 5">JCM19232</strain>
    </source>
</reference>
<evidence type="ECO:0000256" key="1">
    <source>
        <dbReference type="ARBA" id="ARBA00022679"/>
    </source>
</evidence>
<dbReference type="Proteomes" id="UP000031670">
    <property type="component" value="Unassembled WGS sequence"/>
</dbReference>
<sequence length="99" mass="10497">MVVCGNGLGTSLMMEMAVKEVAAKIGLEAEVDHEDLSSAASSKADIWVAATDVANQLADAGKENIVSLANIFDKASIEEQLKKTCLIINIFSLNILNQC</sequence>
<protein>
    <submittedName>
        <fullName evidence="4">Ascorbate-specific PTS system</fullName>
    </submittedName>
</protein>
<dbReference type="AlphaFoldDB" id="A0A0B8P8T0"/>
<dbReference type="InterPro" id="IPR013011">
    <property type="entry name" value="PTS_EIIB_2"/>
</dbReference>
<evidence type="ECO:0000313" key="4">
    <source>
        <dbReference type="EMBL" id="GAM60947.1"/>
    </source>
</evidence>
<dbReference type="Pfam" id="PF02302">
    <property type="entry name" value="PTS_IIB"/>
    <property type="match status" value="1"/>
</dbReference>
<evidence type="ECO:0000313" key="5">
    <source>
        <dbReference type="Proteomes" id="UP000031670"/>
    </source>
</evidence>
<dbReference type="GO" id="GO:0009401">
    <property type="term" value="P:phosphoenolpyruvate-dependent sugar phosphotransferase system"/>
    <property type="evidence" value="ECO:0007669"/>
    <property type="project" value="UniProtKB-KW"/>
</dbReference>
<dbReference type="GO" id="GO:0008982">
    <property type="term" value="F:protein-N(PI)-phosphohistidine-sugar phosphotransferase activity"/>
    <property type="evidence" value="ECO:0007669"/>
    <property type="project" value="InterPro"/>
</dbReference>
<reference evidence="4 5" key="2">
    <citation type="submission" date="2015-01" db="EMBL/GenBank/DDBJ databases">
        <authorList>
            <consortium name="NBRP consortium"/>
            <person name="Sawabe T."/>
            <person name="Meirelles P."/>
            <person name="Feng G."/>
            <person name="Sayaka M."/>
            <person name="Hattori M."/>
            <person name="Ohkuma M."/>
        </authorList>
    </citation>
    <scope>NUCLEOTIDE SEQUENCE [LARGE SCALE GENOMIC DNA]</scope>
    <source>
        <strain evidence="4 5">JCM19232</strain>
    </source>
</reference>
<dbReference type="Gene3D" id="3.40.50.2300">
    <property type="match status" value="1"/>
</dbReference>
<dbReference type="CDD" id="cd05563">
    <property type="entry name" value="PTS_IIB_ascorbate"/>
    <property type="match status" value="1"/>
</dbReference>